<dbReference type="OrthoDB" id="4867262at2"/>
<dbReference type="Pfam" id="PF12698">
    <property type="entry name" value="ABC2_membrane_3"/>
    <property type="match status" value="1"/>
</dbReference>
<proteinExistence type="predicted"/>
<reference evidence="8 9" key="1">
    <citation type="submission" date="2019-10" db="EMBL/GenBank/DDBJ databases">
        <title>Georgenia wutianyii sp. nov. and Georgenia yuyongxinii sp. nov. isolated from plateau pika (Ochotona curzoniae) in the Qinghai-Tibet plateau of China.</title>
        <authorList>
            <person name="Tian Z."/>
        </authorList>
    </citation>
    <scope>NUCLEOTIDE SEQUENCE [LARGE SCALE GENOMIC DNA]</scope>
    <source>
        <strain evidence="8 9">JCM 19765</strain>
    </source>
</reference>
<sequence>MVAITAVELRRFLRDRSNIFFVFIFPLLLVLVIGSQFGGDGSAGRITVAGEAGELRTALVTELEDDGVAVTFADRDGMLEQVARGRTDVGLIVDGEAAAAFESGDDVSLEMIAGSGTGAPATVQRARTAVQAVTAQEGQLAALTGAGLGEDEAREALAAAGESVTPPTMEVVDVDEIAQEFSGLGQFDLGAGSQVLLFVFLTSLAGSATLIQARRHGVMGRTLAAPVSTTQALGGQALGRLAIAVFQGGYIMAATALLFDVDWGNLGLSLLVLLFFSAVSAGAAMVIGALVDNDGAATGLGVGFGLVLGAMGGCMFPLELFPDTLQTIAHVTPHAWAYEAFAEIQRHEGTLVDVLPQLGVLAAMAAVLLGLGSWALRRSLARAM</sequence>
<evidence type="ECO:0000256" key="2">
    <source>
        <dbReference type="ARBA" id="ARBA00022475"/>
    </source>
</evidence>
<evidence type="ECO:0000313" key="9">
    <source>
        <dbReference type="Proteomes" id="UP000437709"/>
    </source>
</evidence>
<comment type="caution">
    <text evidence="8">The sequence shown here is derived from an EMBL/GenBank/DDBJ whole genome shotgun (WGS) entry which is preliminary data.</text>
</comment>
<dbReference type="InterPro" id="IPR051449">
    <property type="entry name" value="ABC-2_transporter_component"/>
</dbReference>
<comment type="subcellular location">
    <subcellularLocation>
        <location evidence="1">Cell membrane</location>
        <topology evidence="1">Multi-pass membrane protein</topology>
    </subcellularLocation>
</comment>
<evidence type="ECO:0000256" key="4">
    <source>
        <dbReference type="ARBA" id="ARBA00022989"/>
    </source>
</evidence>
<dbReference type="InterPro" id="IPR013525">
    <property type="entry name" value="ABC2_TM"/>
</dbReference>
<keyword evidence="2" id="KW-1003">Cell membrane</keyword>
<keyword evidence="3 6" id="KW-0812">Transmembrane</keyword>
<evidence type="ECO:0000259" key="7">
    <source>
        <dbReference type="Pfam" id="PF12698"/>
    </source>
</evidence>
<evidence type="ECO:0000256" key="6">
    <source>
        <dbReference type="SAM" id="Phobius"/>
    </source>
</evidence>
<keyword evidence="5 6" id="KW-0472">Membrane</keyword>
<feature type="transmembrane region" description="Helical" evidence="6">
    <location>
        <begin position="298"/>
        <end position="318"/>
    </location>
</feature>
<protein>
    <submittedName>
        <fullName evidence="8">ABC transporter permease subunit</fullName>
    </submittedName>
</protein>
<keyword evidence="9" id="KW-1185">Reference proteome</keyword>
<dbReference type="PANTHER" id="PTHR30294">
    <property type="entry name" value="MEMBRANE COMPONENT OF ABC TRANSPORTER YHHJ-RELATED"/>
    <property type="match status" value="1"/>
</dbReference>
<dbReference type="Proteomes" id="UP000437709">
    <property type="component" value="Unassembled WGS sequence"/>
</dbReference>
<feature type="transmembrane region" description="Helical" evidence="6">
    <location>
        <begin position="271"/>
        <end position="291"/>
    </location>
</feature>
<evidence type="ECO:0000313" key="8">
    <source>
        <dbReference type="EMBL" id="MPV36331.1"/>
    </source>
</evidence>
<organism evidence="8 9">
    <name type="scientific">Georgenia subflava</name>
    <dbReference type="NCBI Taxonomy" id="1622177"/>
    <lineage>
        <taxon>Bacteria</taxon>
        <taxon>Bacillati</taxon>
        <taxon>Actinomycetota</taxon>
        <taxon>Actinomycetes</taxon>
        <taxon>Micrococcales</taxon>
        <taxon>Bogoriellaceae</taxon>
        <taxon>Georgenia</taxon>
    </lineage>
</organism>
<dbReference type="RefSeq" id="WP_152196243.1">
    <property type="nucleotide sequence ID" value="NZ_VUKD01000004.1"/>
</dbReference>
<accession>A0A6N7EG07</accession>
<keyword evidence="4 6" id="KW-1133">Transmembrane helix</keyword>
<dbReference type="GO" id="GO:0005886">
    <property type="term" value="C:plasma membrane"/>
    <property type="evidence" value="ECO:0007669"/>
    <property type="project" value="UniProtKB-SubCell"/>
</dbReference>
<feature type="transmembrane region" description="Helical" evidence="6">
    <location>
        <begin position="358"/>
        <end position="376"/>
    </location>
</feature>
<evidence type="ECO:0000256" key="3">
    <source>
        <dbReference type="ARBA" id="ARBA00022692"/>
    </source>
</evidence>
<evidence type="ECO:0000256" key="5">
    <source>
        <dbReference type="ARBA" id="ARBA00023136"/>
    </source>
</evidence>
<feature type="transmembrane region" description="Helical" evidence="6">
    <location>
        <begin position="19"/>
        <end position="38"/>
    </location>
</feature>
<dbReference type="EMBL" id="WHPC01000010">
    <property type="protein sequence ID" value="MPV36331.1"/>
    <property type="molecule type" value="Genomic_DNA"/>
</dbReference>
<feature type="transmembrane region" description="Helical" evidence="6">
    <location>
        <begin position="241"/>
        <end position="259"/>
    </location>
</feature>
<dbReference type="PANTHER" id="PTHR30294:SF38">
    <property type="entry name" value="TRANSPORT PERMEASE PROTEIN"/>
    <property type="match status" value="1"/>
</dbReference>
<feature type="transmembrane region" description="Helical" evidence="6">
    <location>
        <begin position="191"/>
        <end position="211"/>
    </location>
</feature>
<name>A0A6N7EG07_9MICO</name>
<dbReference type="AlphaFoldDB" id="A0A6N7EG07"/>
<gene>
    <name evidence="8" type="ORF">GB881_04575</name>
</gene>
<dbReference type="GO" id="GO:0140359">
    <property type="term" value="F:ABC-type transporter activity"/>
    <property type="evidence" value="ECO:0007669"/>
    <property type="project" value="InterPro"/>
</dbReference>
<feature type="domain" description="ABC-2 type transporter transmembrane" evidence="7">
    <location>
        <begin position="19"/>
        <end position="373"/>
    </location>
</feature>
<evidence type="ECO:0000256" key="1">
    <source>
        <dbReference type="ARBA" id="ARBA00004651"/>
    </source>
</evidence>